<organism evidence="1 2">
    <name type="scientific">Paralvinella palmiformis</name>
    <dbReference type="NCBI Taxonomy" id="53620"/>
    <lineage>
        <taxon>Eukaryota</taxon>
        <taxon>Metazoa</taxon>
        <taxon>Spiralia</taxon>
        <taxon>Lophotrochozoa</taxon>
        <taxon>Annelida</taxon>
        <taxon>Polychaeta</taxon>
        <taxon>Sedentaria</taxon>
        <taxon>Canalipalpata</taxon>
        <taxon>Terebellida</taxon>
        <taxon>Terebelliformia</taxon>
        <taxon>Alvinellidae</taxon>
        <taxon>Paralvinella</taxon>
    </lineage>
</organism>
<dbReference type="PANTHER" id="PTHR33395:SF22">
    <property type="entry name" value="REVERSE TRANSCRIPTASE DOMAIN-CONTAINING PROTEIN"/>
    <property type="match status" value="1"/>
</dbReference>
<name>A0AAD9KCW6_9ANNE</name>
<comment type="caution">
    <text evidence="1">The sequence shown here is derived from an EMBL/GenBank/DDBJ whole genome shotgun (WGS) entry which is preliminary data.</text>
</comment>
<dbReference type="AlphaFoldDB" id="A0AAD9KCW6"/>
<keyword evidence="2" id="KW-1185">Reference proteome</keyword>
<proteinExistence type="predicted"/>
<evidence type="ECO:0000313" key="2">
    <source>
        <dbReference type="Proteomes" id="UP001208570"/>
    </source>
</evidence>
<dbReference type="PANTHER" id="PTHR33395">
    <property type="entry name" value="TRANSCRIPTASE, PUTATIVE-RELATED-RELATED"/>
    <property type="match status" value="1"/>
</dbReference>
<sequence length="150" mass="17566">MKDIVENLAQHLNNKLRRDFEKPIAREAKTKPKAFWKYVKSQTTTREGLRPLEKPNGELAKNDTDKAQVLNTFFASVFTRENKESIPKLTDRKYNQPIEDRNITYRDVEKALTKLKTEKSPGTVQIPRVLKECYPTHTDIQEIPRRRPST</sequence>
<evidence type="ECO:0000313" key="1">
    <source>
        <dbReference type="EMBL" id="KAK2169384.1"/>
    </source>
</evidence>
<protein>
    <submittedName>
        <fullName evidence="1">Uncharacterized protein</fullName>
    </submittedName>
</protein>
<gene>
    <name evidence="1" type="ORF">LSH36_10g02043</name>
</gene>
<reference evidence="1" key="1">
    <citation type="journal article" date="2023" name="Mol. Biol. Evol.">
        <title>Third-Generation Sequencing Reveals the Adaptive Role of the Epigenome in Three Deep-Sea Polychaetes.</title>
        <authorList>
            <person name="Perez M."/>
            <person name="Aroh O."/>
            <person name="Sun Y."/>
            <person name="Lan Y."/>
            <person name="Juniper S.K."/>
            <person name="Young C.R."/>
            <person name="Angers B."/>
            <person name="Qian P.Y."/>
        </authorList>
    </citation>
    <scope>NUCLEOTIDE SEQUENCE</scope>
    <source>
        <strain evidence="1">P08H-3</strain>
    </source>
</reference>
<dbReference type="Proteomes" id="UP001208570">
    <property type="component" value="Unassembled WGS sequence"/>
</dbReference>
<dbReference type="EMBL" id="JAODUP010000010">
    <property type="protein sequence ID" value="KAK2169384.1"/>
    <property type="molecule type" value="Genomic_DNA"/>
</dbReference>
<accession>A0AAD9KCW6</accession>